<sequence>MEALLAGFAVAEIVWTVRDGLVVPARVIKRAQRRFVYVQDDEHSPARLQLLTRENMLTGVPVPDRKFIAHRVNPEDDNPYGTGLGLQLFWPVFFKRKGVVAWNKLCDRFGSPTPHGKYPRNAGPKEKGTLADALRAMSNDGYLMTPDGMEISLLESKLSGNVTTQQQLCEYMDDWISEVLTGQEPARSGGGALAAASKERKDVRQDLTQADSDLLSETLNETLIAWICEYNGLAPCHVYRQIKEEEDTKTQAEGDKLIYDMGFEMDEDTVRAKYGEGWKKKAPPPPAAPAAALALDPALPVVADPGRRAANFAENATVPAQPDALDALIDAEQAQWRPVMDPMVDPIRQLLADAAAQGQTAAELLARLPELLAQLDLGPLATSLTRAAFTARLAADAGIANE</sequence>
<accession>A0A1G7EJ32</accession>
<proteinExistence type="predicted"/>
<name>A0A1G7EJ32_9BURK</name>
<dbReference type="STRING" id="187868.SAMN05192589_12344"/>
<dbReference type="Pfam" id="PF06074">
    <property type="entry name" value="Portal_Mu"/>
    <property type="match status" value="1"/>
</dbReference>
<dbReference type="EMBL" id="FMZC01000023">
    <property type="protein sequence ID" value="SDE63692.1"/>
    <property type="molecule type" value="Genomic_DNA"/>
</dbReference>
<organism evidence="1 2">
    <name type="scientific">Paracidovorax valerianellae</name>
    <dbReference type="NCBI Taxonomy" id="187868"/>
    <lineage>
        <taxon>Bacteria</taxon>
        <taxon>Pseudomonadati</taxon>
        <taxon>Pseudomonadota</taxon>
        <taxon>Betaproteobacteria</taxon>
        <taxon>Burkholderiales</taxon>
        <taxon>Comamonadaceae</taxon>
        <taxon>Paracidovorax</taxon>
    </lineage>
</organism>
<protein>
    <submittedName>
        <fullName evidence="1">Mu-like prophage protein gp29</fullName>
    </submittedName>
</protein>
<gene>
    <name evidence="1" type="ORF">SAMN05192589_12344</name>
</gene>
<dbReference type="Proteomes" id="UP000198781">
    <property type="component" value="Unassembled WGS sequence"/>
</dbReference>
<dbReference type="InterPro" id="IPR009279">
    <property type="entry name" value="Portal_Mu"/>
</dbReference>
<keyword evidence="2" id="KW-1185">Reference proteome</keyword>
<dbReference type="AlphaFoldDB" id="A0A1G7EJ32"/>
<reference evidence="1 2" key="1">
    <citation type="submission" date="2016-10" db="EMBL/GenBank/DDBJ databases">
        <authorList>
            <person name="de Groot N.N."/>
        </authorList>
    </citation>
    <scope>NUCLEOTIDE SEQUENCE [LARGE SCALE GENOMIC DNA]</scope>
    <source>
        <strain evidence="1 2">DSM 16619</strain>
    </source>
</reference>
<evidence type="ECO:0000313" key="1">
    <source>
        <dbReference type="EMBL" id="SDE63692.1"/>
    </source>
</evidence>
<evidence type="ECO:0000313" key="2">
    <source>
        <dbReference type="Proteomes" id="UP000198781"/>
    </source>
</evidence>